<dbReference type="GeneID" id="78777919"/>
<evidence type="ECO:0000313" key="1">
    <source>
        <dbReference type="EMBL" id="KAF1748967.1"/>
    </source>
</evidence>
<sequence>MVHPTASMSSSRHHPLFFTLLHLRSASRGSSDLEPIALQPFDGFLTTMPTSRPTASGYPNVPPTLSLCTDQIRFGVFQPSSVVP</sequence>
<dbReference type="Proteomes" id="UP000483820">
    <property type="component" value="Chromosome X"/>
</dbReference>
<name>A0A6A5G1Y3_CAERE</name>
<protein>
    <submittedName>
        <fullName evidence="1">Uncharacterized protein</fullName>
    </submittedName>
</protein>
<dbReference type="KEGG" id="crq:GCK72_025434"/>
<proteinExistence type="predicted"/>
<dbReference type="CTD" id="78777919"/>
<reference evidence="1 2" key="1">
    <citation type="submission" date="2019-12" db="EMBL/GenBank/DDBJ databases">
        <title>Chromosome-level assembly of the Caenorhabditis remanei genome.</title>
        <authorList>
            <person name="Teterina A.A."/>
            <person name="Willis J.H."/>
            <person name="Phillips P.C."/>
        </authorList>
    </citation>
    <scope>NUCLEOTIDE SEQUENCE [LARGE SCALE GENOMIC DNA]</scope>
    <source>
        <strain evidence="1 2">PX506</strain>
        <tissue evidence="1">Whole organism</tissue>
    </source>
</reference>
<comment type="caution">
    <text evidence="1">The sequence shown here is derived from an EMBL/GenBank/DDBJ whole genome shotgun (WGS) entry which is preliminary data.</text>
</comment>
<organism evidence="1 2">
    <name type="scientific">Caenorhabditis remanei</name>
    <name type="common">Caenorhabditis vulgaris</name>
    <dbReference type="NCBI Taxonomy" id="31234"/>
    <lineage>
        <taxon>Eukaryota</taxon>
        <taxon>Metazoa</taxon>
        <taxon>Ecdysozoa</taxon>
        <taxon>Nematoda</taxon>
        <taxon>Chromadorea</taxon>
        <taxon>Rhabditida</taxon>
        <taxon>Rhabditina</taxon>
        <taxon>Rhabditomorpha</taxon>
        <taxon>Rhabditoidea</taxon>
        <taxon>Rhabditidae</taxon>
        <taxon>Peloderinae</taxon>
        <taxon>Caenorhabditis</taxon>
    </lineage>
</organism>
<accession>A0A6A5G1Y3</accession>
<gene>
    <name evidence="1" type="ORF">GCK72_025434</name>
</gene>
<dbReference type="EMBL" id="WUAV01000006">
    <property type="protein sequence ID" value="KAF1748967.1"/>
    <property type="molecule type" value="Genomic_DNA"/>
</dbReference>
<dbReference type="RefSeq" id="XP_053579906.1">
    <property type="nucleotide sequence ID" value="XM_053736340.1"/>
</dbReference>
<dbReference type="AlphaFoldDB" id="A0A6A5G1Y3"/>
<evidence type="ECO:0000313" key="2">
    <source>
        <dbReference type="Proteomes" id="UP000483820"/>
    </source>
</evidence>